<dbReference type="AlphaFoldDB" id="A0A8H7C274"/>
<name>A0A8H7C274_AGABI</name>
<accession>A0A8H7C274</accession>
<proteinExistence type="predicted"/>
<gene>
    <name evidence="1" type="ORF">Agabi119p4_9346</name>
</gene>
<reference evidence="1 2" key="1">
    <citation type="journal article" name="Sci. Rep.">
        <title>Telomere-to-telomere assembled and centromere annotated genomes of the two main subspecies of the button mushroom Agaricus bisporus reveal especially polymorphic chromosome ends.</title>
        <authorList>
            <person name="Sonnenberg A.S.M."/>
            <person name="Sedaghat-Telgerd N."/>
            <person name="Lavrijssen B."/>
            <person name="Ohm R.A."/>
            <person name="Hendrickx P.M."/>
            <person name="Scholtmeijer K."/>
            <person name="Baars J.J.P."/>
            <person name="van Peer A."/>
        </authorList>
    </citation>
    <scope>NUCLEOTIDE SEQUENCE [LARGE SCALE GENOMIC DNA]</scope>
    <source>
        <strain evidence="1 2">H119_p4</strain>
    </source>
</reference>
<evidence type="ECO:0000313" key="2">
    <source>
        <dbReference type="Proteomes" id="UP000629468"/>
    </source>
</evidence>
<comment type="caution">
    <text evidence="1">The sequence shown here is derived from an EMBL/GenBank/DDBJ whole genome shotgun (WGS) entry which is preliminary data.</text>
</comment>
<sequence>MPSLARRRGASLRKTLMNSSEFTSPSVIATDDRSVCRSRSVLKRTTSVPANTFNAIVRSTTKGARSFAPKPKRPCSVSSYRLTPPSILKKSSTRLTTFLTAMSTVSTARVVSQNVDILRLSATTRGGLSKVLSSCTSVMAVCSGMAGGLSRYSGCLPDNGGDPSQVPDSRVDGVVTSQQGPGWTKFIKRWITWQTWLSAGGGEVSDGERFEEMKLRKEASPWLTVFQVSIIIMLTASLCRNVERIWDL</sequence>
<evidence type="ECO:0000313" key="1">
    <source>
        <dbReference type="EMBL" id="KAF7761354.1"/>
    </source>
</evidence>
<dbReference type="EMBL" id="JABXXO010000013">
    <property type="protein sequence ID" value="KAF7761354.1"/>
    <property type="molecule type" value="Genomic_DNA"/>
</dbReference>
<protein>
    <submittedName>
        <fullName evidence="1">Uncharacterized protein</fullName>
    </submittedName>
</protein>
<organism evidence="1 2">
    <name type="scientific">Agaricus bisporus var. burnettii</name>
    <dbReference type="NCBI Taxonomy" id="192524"/>
    <lineage>
        <taxon>Eukaryota</taxon>
        <taxon>Fungi</taxon>
        <taxon>Dikarya</taxon>
        <taxon>Basidiomycota</taxon>
        <taxon>Agaricomycotina</taxon>
        <taxon>Agaricomycetes</taxon>
        <taxon>Agaricomycetidae</taxon>
        <taxon>Agaricales</taxon>
        <taxon>Agaricineae</taxon>
        <taxon>Agaricaceae</taxon>
        <taxon>Agaricus</taxon>
    </lineage>
</organism>
<dbReference type="Proteomes" id="UP000629468">
    <property type="component" value="Unassembled WGS sequence"/>
</dbReference>